<proteinExistence type="predicted"/>
<gene>
    <name evidence="5" type="ORF">MEBOL_001320</name>
</gene>
<evidence type="ECO:0000256" key="3">
    <source>
        <dbReference type="SAM" id="MobiDB-lite"/>
    </source>
</evidence>
<evidence type="ECO:0000259" key="4">
    <source>
        <dbReference type="PROSITE" id="PS50110"/>
    </source>
</evidence>
<dbReference type="SMART" id="SM00448">
    <property type="entry name" value="REC"/>
    <property type="match status" value="1"/>
</dbReference>
<feature type="region of interest" description="Disordered" evidence="3">
    <location>
        <begin position="136"/>
        <end position="161"/>
    </location>
</feature>
<dbReference type="PANTHER" id="PTHR44591:SF3">
    <property type="entry name" value="RESPONSE REGULATORY DOMAIN-CONTAINING PROTEIN"/>
    <property type="match status" value="1"/>
</dbReference>
<accession>A0A250I7X9</accession>
<dbReference type="KEGG" id="mbd:MEBOL_001320"/>
<dbReference type="GO" id="GO:0000160">
    <property type="term" value="P:phosphorelay signal transduction system"/>
    <property type="evidence" value="ECO:0007669"/>
    <property type="project" value="InterPro"/>
</dbReference>
<name>A0A250I7X9_9BACT</name>
<dbReference type="InterPro" id="IPR001789">
    <property type="entry name" value="Sig_transdc_resp-reg_receiver"/>
</dbReference>
<dbReference type="RefSeq" id="WP_095976618.1">
    <property type="nucleotide sequence ID" value="NZ_CP022163.1"/>
</dbReference>
<dbReference type="PROSITE" id="PS50110">
    <property type="entry name" value="RESPONSE_REGULATORY"/>
    <property type="match status" value="1"/>
</dbReference>
<dbReference type="Gene3D" id="3.40.50.2300">
    <property type="match status" value="1"/>
</dbReference>
<dbReference type="GO" id="GO:0016301">
    <property type="term" value="F:kinase activity"/>
    <property type="evidence" value="ECO:0007669"/>
    <property type="project" value="UniProtKB-KW"/>
</dbReference>
<evidence type="ECO:0000256" key="2">
    <source>
        <dbReference type="PROSITE-ProRule" id="PRU00169"/>
    </source>
</evidence>
<evidence type="ECO:0000256" key="1">
    <source>
        <dbReference type="ARBA" id="ARBA00022553"/>
    </source>
</evidence>
<dbReference type="AlphaFoldDB" id="A0A250I7X9"/>
<organism evidence="5 6">
    <name type="scientific">Melittangium boletus DSM 14713</name>
    <dbReference type="NCBI Taxonomy" id="1294270"/>
    <lineage>
        <taxon>Bacteria</taxon>
        <taxon>Pseudomonadati</taxon>
        <taxon>Myxococcota</taxon>
        <taxon>Myxococcia</taxon>
        <taxon>Myxococcales</taxon>
        <taxon>Cystobacterineae</taxon>
        <taxon>Archangiaceae</taxon>
        <taxon>Melittangium</taxon>
    </lineage>
</organism>
<dbReference type="EMBL" id="CP022163">
    <property type="protein sequence ID" value="ATB27875.1"/>
    <property type="molecule type" value="Genomic_DNA"/>
</dbReference>
<sequence length="161" mass="17887">MRVENSAGASPGEPLRGRILVVDDEPQIGGAIRRTLRREHEVVTLTSAREAYARLRDGERFDLVLSDVMMPEMSGVELHQELSRLSPDLAARMVFLTGGAFTPYARSFLSDVENPRLEKPFSSEALRDLVQTLIQKEGTAVDSPRPPVPLSPWRAPEPPRS</sequence>
<feature type="compositionally biased region" description="Pro residues" evidence="3">
    <location>
        <begin position="144"/>
        <end position="161"/>
    </location>
</feature>
<dbReference type="OrthoDB" id="5512305at2"/>
<keyword evidence="1 2" id="KW-0597">Phosphoprotein</keyword>
<dbReference type="Pfam" id="PF00072">
    <property type="entry name" value="Response_reg"/>
    <property type="match status" value="1"/>
</dbReference>
<feature type="modified residue" description="4-aspartylphosphate" evidence="2">
    <location>
        <position position="67"/>
    </location>
</feature>
<dbReference type="Proteomes" id="UP000217289">
    <property type="component" value="Chromosome"/>
</dbReference>
<keyword evidence="6" id="KW-1185">Reference proteome</keyword>
<reference evidence="5 6" key="1">
    <citation type="submission" date="2017-06" db="EMBL/GenBank/DDBJ databases">
        <authorList>
            <person name="Kim H.J."/>
            <person name="Triplett B.A."/>
        </authorList>
    </citation>
    <scope>NUCLEOTIDE SEQUENCE [LARGE SCALE GENOMIC DNA]</scope>
    <source>
        <strain evidence="5 6">DSM 14713</strain>
    </source>
</reference>
<dbReference type="SUPFAM" id="SSF52172">
    <property type="entry name" value="CheY-like"/>
    <property type="match status" value="1"/>
</dbReference>
<evidence type="ECO:0000313" key="5">
    <source>
        <dbReference type="EMBL" id="ATB27875.1"/>
    </source>
</evidence>
<dbReference type="InterPro" id="IPR011006">
    <property type="entry name" value="CheY-like_superfamily"/>
</dbReference>
<dbReference type="PANTHER" id="PTHR44591">
    <property type="entry name" value="STRESS RESPONSE REGULATOR PROTEIN 1"/>
    <property type="match status" value="1"/>
</dbReference>
<keyword evidence="5" id="KW-0808">Transferase</keyword>
<protein>
    <submittedName>
        <fullName evidence="5">Hybrid sensor histidine kinase/response regulator</fullName>
    </submittedName>
</protein>
<evidence type="ECO:0000313" key="6">
    <source>
        <dbReference type="Proteomes" id="UP000217289"/>
    </source>
</evidence>
<keyword evidence="5" id="KW-0418">Kinase</keyword>
<dbReference type="InterPro" id="IPR050595">
    <property type="entry name" value="Bact_response_regulator"/>
</dbReference>
<feature type="domain" description="Response regulatory" evidence="4">
    <location>
        <begin position="18"/>
        <end position="134"/>
    </location>
</feature>